<dbReference type="GO" id="GO:0006004">
    <property type="term" value="P:fucose metabolic process"/>
    <property type="evidence" value="ECO:0007669"/>
    <property type="project" value="InterPro"/>
</dbReference>
<organism evidence="2 3">
    <name type="scientific">Bowdeniella nasicola</name>
    <dbReference type="NCBI Taxonomy" id="208480"/>
    <lineage>
        <taxon>Bacteria</taxon>
        <taxon>Bacillati</taxon>
        <taxon>Actinomycetota</taxon>
        <taxon>Actinomycetes</taxon>
        <taxon>Actinomycetales</taxon>
        <taxon>Actinomycetaceae</taxon>
        <taxon>Bowdeniella</taxon>
    </lineage>
</organism>
<sequence length="164" mass="17687">MDRPWEATRGLGRSFGINTNEDPADRLSSLELIHLLLDVSAKGGNLLINVGPDADGQLDTYQSKTVDDLGEWMSQFGALLYGTRPAPAFTAESPGDLRFVTKGQDLICYVRDRSASVVALPSWATGTRAQWLVDGNHQDTAISSERTVDIPAASSDTPIALVIK</sequence>
<dbReference type="InterPro" id="IPR016286">
    <property type="entry name" value="FUC_metazoa-typ"/>
</dbReference>
<keyword evidence="3" id="KW-1185">Reference proteome</keyword>
<evidence type="ECO:0000313" key="3">
    <source>
        <dbReference type="Proteomes" id="UP000199288"/>
    </source>
</evidence>
<feature type="domain" description="Glycoside hydrolase family 29 N-terminal" evidence="1">
    <location>
        <begin position="2"/>
        <end position="77"/>
    </location>
</feature>
<accession>A0A1H4BHR6</accession>
<dbReference type="GO" id="GO:0004560">
    <property type="term" value="F:alpha-L-fucosidase activity"/>
    <property type="evidence" value="ECO:0007669"/>
    <property type="project" value="InterPro"/>
</dbReference>
<dbReference type="AlphaFoldDB" id="A0A1H4BHR6"/>
<dbReference type="Pfam" id="PF01120">
    <property type="entry name" value="Alpha_L_fucos"/>
    <property type="match status" value="1"/>
</dbReference>
<dbReference type="PRINTS" id="PR00741">
    <property type="entry name" value="GLHYDRLASE29"/>
</dbReference>
<proteinExistence type="predicted"/>
<dbReference type="InterPro" id="IPR017853">
    <property type="entry name" value="GH"/>
</dbReference>
<protein>
    <submittedName>
        <fullName evidence="2">Alpha-L-fucosidase</fullName>
    </submittedName>
</protein>
<dbReference type="Proteomes" id="UP000199288">
    <property type="component" value="Unassembled WGS sequence"/>
</dbReference>
<evidence type="ECO:0000313" key="2">
    <source>
        <dbReference type="EMBL" id="SEA47681.1"/>
    </source>
</evidence>
<reference evidence="3" key="1">
    <citation type="submission" date="2016-10" db="EMBL/GenBank/DDBJ databases">
        <authorList>
            <person name="Varghese N."/>
            <person name="Submissions S."/>
        </authorList>
    </citation>
    <scope>NUCLEOTIDE SEQUENCE [LARGE SCALE GENOMIC DNA]</scope>
    <source>
        <strain evidence="3">KPR-1</strain>
    </source>
</reference>
<dbReference type="Gene3D" id="3.20.20.80">
    <property type="entry name" value="Glycosidases"/>
    <property type="match status" value="1"/>
</dbReference>
<dbReference type="SUPFAM" id="SSF51445">
    <property type="entry name" value="(Trans)glycosidases"/>
    <property type="match status" value="1"/>
</dbReference>
<dbReference type="EMBL" id="FNQV01000010">
    <property type="protein sequence ID" value="SEA47681.1"/>
    <property type="molecule type" value="Genomic_DNA"/>
</dbReference>
<gene>
    <name evidence="2" type="ORF">SAMN02910418_01663</name>
</gene>
<evidence type="ECO:0000259" key="1">
    <source>
        <dbReference type="Pfam" id="PF01120"/>
    </source>
</evidence>
<name>A0A1H4BHR6_9ACTO</name>
<dbReference type="InterPro" id="IPR057739">
    <property type="entry name" value="Glyco_hydro_29_N"/>
</dbReference>